<dbReference type="InterPro" id="IPR044492">
    <property type="entry name" value="P_typ_ATPase_HD_dom"/>
</dbReference>
<feature type="transmembrane region" description="Helical" evidence="16">
    <location>
        <begin position="253"/>
        <end position="271"/>
    </location>
</feature>
<dbReference type="Gene3D" id="3.30.70.100">
    <property type="match status" value="2"/>
</dbReference>
<evidence type="ECO:0000313" key="19">
    <source>
        <dbReference type="Proteomes" id="UP001418637"/>
    </source>
</evidence>
<evidence type="ECO:0000313" key="18">
    <source>
        <dbReference type="EMBL" id="MEN3930319.1"/>
    </source>
</evidence>
<dbReference type="PROSITE" id="PS50846">
    <property type="entry name" value="HMA_2"/>
    <property type="match status" value="2"/>
</dbReference>
<accession>A0ABV0BH70</accession>
<evidence type="ECO:0000256" key="7">
    <source>
        <dbReference type="ARBA" id="ARBA00022741"/>
    </source>
</evidence>
<evidence type="ECO:0000256" key="12">
    <source>
        <dbReference type="ARBA" id="ARBA00022989"/>
    </source>
</evidence>
<dbReference type="PRINTS" id="PR00119">
    <property type="entry name" value="CATATPASE"/>
</dbReference>
<evidence type="ECO:0000256" key="1">
    <source>
        <dbReference type="ARBA" id="ARBA00004127"/>
    </source>
</evidence>
<dbReference type="NCBIfam" id="TIGR01525">
    <property type="entry name" value="ATPase-IB_hvy"/>
    <property type="match status" value="1"/>
</dbReference>
<feature type="domain" description="HMA" evidence="17">
    <location>
        <begin position="77"/>
        <end position="142"/>
    </location>
</feature>
<dbReference type="Pfam" id="PF00702">
    <property type="entry name" value="Hydrolase"/>
    <property type="match status" value="1"/>
</dbReference>
<dbReference type="Pfam" id="PF00403">
    <property type="entry name" value="HMA"/>
    <property type="match status" value="2"/>
</dbReference>
<dbReference type="InterPro" id="IPR006121">
    <property type="entry name" value="HMA_dom"/>
</dbReference>
<keyword evidence="3" id="KW-0813">Transport</keyword>
<evidence type="ECO:0000256" key="15">
    <source>
        <dbReference type="ARBA" id="ARBA00023136"/>
    </source>
</evidence>
<keyword evidence="9 16" id="KW-0067">ATP-binding</keyword>
<dbReference type="InterPro" id="IPR023299">
    <property type="entry name" value="ATPase_P-typ_cyto_dom_N"/>
</dbReference>
<feature type="domain" description="HMA" evidence="17">
    <location>
        <begin position="9"/>
        <end position="75"/>
    </location>
</feature>
<keyword evidence="13" id="KW-0186">Copper</keyword>
<evidence type="ECO:0000256" key="10">
    <source>
        <dbReference type="ARBA" id="ARBA00022842"/>
    </source>
</evidence>
<dbReference type="NCBIfam" id="TIGR00003">
    <property type="entry name" value="copper ion binding protein"/>
    <property type="match status" value="2"/>
</dbReference>
<evidence type="ECO:0000259" key="17">
    <source>
        <dbReference type="PROSITE" id="PS50846"/>
    </source>
</evidence>
<dbReference type="Gene3D" id="3.40.50.1000">
    <property type="entry name" value="HAD superfamily/HAD-like"/>
    <property type="match status" value="1"/>
</dbReference>
<evidence type="ECO:0000256" key="11">
    <source>
        <dbReference type="ARBA" id="ARBA00022967"/>
    </source>
</evidence>
<dbReference type="SUPFAM" id="SSF55008">
    <property type="entry name" value="HMA, heavy metal-associated domain"/>
    <property type="match status" value="2"/>
</dbReference>
<dbReference type="PANTHER" id="PTHR43520:SF8">
    <property type="entry name" value="P-TYPE CU(+) TRANSPORTER"/>
    <property type="match status" value="1"/>
</dbReference>
<dbReference type="InterPro" id="IPR023298">
    <property type="entry name" value="ATPase_P-typ_TM_dom_sf"/>
</dbReference>
<feature type="transmembrane region" description="Helical" evidence="16">
    <location>
        <begin position="164"/>
        <end position="185"/>
    </location>
</feature>
<dbReference type="InterPro" id="IPR017969">
    <property type="entry name" value="Heavy-metal-associated_CS"/>
</dbReference>
<dbReference type="EMBL" id="JBBYXI010000002">
    <property type="protein sequence ID" value="MEN3930319.1"/>
    <property type="molecule type" value="Genomic_DNA"/>
</dbReference>
<dbReference type="NCBIfam" id="TIGR01494">
    <property type="entry name" value="ATPase_P-type"/>
    <property type="match status" value="1"/>
</dbReference>
<feature type="transmembrane region" description="Helical" evidence="16">
    <location>
        <begin position="405"/>
        <end position="427"/>
    </location>
</feature>
<comment type="similarity">
    <text evidence="2 16">Belongs to the cation transport ATPase (P-type) (TC 3.A.3) family. Type IB subfamily.</text>
</comment>
<evidence type="ECO:0000256" key="4">
    <source>
        <dbReference type="ARBA" id="ARBA00022692"/>
    </source>
</evidence>
<dbReference type="InterPro" id="IPR001757">
    <property type="entry name" value="P_typ_ATPase"/>
</dbReference>
<dbReference type="RefSeq" id="WP_346336326.1">
    <property type="nucleotide sequence ID" value="NZ_JBBYXI010000002.1"/>
</dbReference>
<dbReference type="PROSITE" id="PS01047">
    <property type="entry name" value="HMA_1"/>
    <property type="match status" value="2"/>
</dbReference>
<keyword evidence="16" id="KW-1003">Cell membrane</keyword>
<dbReference type="SFLD" id="SFLDF00027">
    <property type="entry name" value="p-type_atpase"/>
    <property type="match status" value="1"/>
</dbReference>
<dbReference type="InterPro" id="IPR006122">
    <property type="entry name" value="HMA_Cu_ion-bd"/>
</dbReference>
<dbReference type="InterPro" id="IPR036163">
    <property type="entry name" value="HMA_dom_sf"/>
</dbReference>
<evidence type="ECO:0000256" key="8">
    <source>
        <dbReference type="ARBA" id="ARBA00022796"/>
    </source>
</evidence>
<feature type="transmembrane region" description="Helical" evidence="16">
    <location>
        <begin position="222"/>
        <end position="241"/>
    </location>
</feature>
<evidence type="ECO:0000256" key="14">
    <source>
        <dbReference type="ARBA" id="ARBA00023065"/>
    </source>
</evidence>
<keyword evidence="10" id="KW-0460">Magnesium</keyword>
<comment type="caution">
    <text evidence="18">The sequence shown here is derived from an EMBL/GenBank/DDBJ whole genome shotgun (WGS) entry which is preliminary data.</text>
</comment>
<reference evidence="18 19" key="1">
    <citation type="submission" date="2024-04" db="EMBL/GenBank/DDBJ databases">
        <title>A novel species isolated from cricket.</title>
        <authorList>
            <person name="Wang H.-C."/>
        </authorList>
    </citation>
    <scope>NUCLEOTIDE SEQUENCE [LARGE SCALE GENOMIC DNA]</scope>
    <source>
        <strain evidence="18 19">WL0021</strain>
    </source>
</reference>
<evidence type="ECO:0000256" key="3">
    <source>
        <dbReference type="ARBA" id="ARBA00022448"/>
    </source>
</evidence>
<gene>
    <name evidence="18" type="ORF">WJT86_04490</name>
</gene>
<dbReference type="PRINTS" id="PR00943">
    <property type="entry name" value="CUATPASE"/>
</dbReference>
<keyword evidence="19" id="KW-1185">Reference proteome</keyword>
<dbReference type="PROSITE" id="PS00154">
    <property type="entry name" value="ATPASE_E1_E2"/>
    <property type="match status" value="1"/>
</dbReference>
<dbReference type="InterPro" id="IPR036412">
    <property type="entry name" value="HAD-like_sf"/>
</dbReference>
<feature type="transmembrane region" description="Helical" evidence="16">
    <location>
        <begin position="749"/>
        <end position="768"/>
    </location>
</feature>
<keyword evidence="6" id="KW-0677">Repeat</keyword>
<feature type="transmembrane region" description="Helical" evidence="16">
    <location>
        <begin position="439"/>
        <end position="460"/>
    </location>
</feature>
<dbReference type="CDD" id="cd02094">
    <property type="entry name" value="P-type_ATPase_Cu-like"/>
    <property type="match status" value="1"/>
</dbReference>
<evidence type="ECO:0000256" key="5">
    <source>
        <dbReference type="ARBA" id="ARBA00022723"/>
    </source>
</evidence>
<dbReference type="Gene3D" id="2.70.150.10">
    <property type="entry name" value="Calcium-transporting ATPase, cytoplasmic transduction domain A"/>
    <property type="match status" value="1"/>
</dbReference>
<dbReference type="InterPro" id="IPR059000">
    <property type="entry name" value="ATPase_P-type_domA"/>
</dbReference>
<feature type="transmembrane region" description="Helical" evidence="16">
    <location>
        <begin position="191"/>
        <end position="210"/>
    </location>
</feature>
<dbReference type="InterPro" id="IPR027256">
    <property type="entry name" value="P-typ_ATPase_IB"/>
</dbReference>
<protein>
    <submittedName>
        <fullName evidence="18">Heavy metal translocating P-type ATPase</fullName>
    </submittedName>
</protein>
<keyword evidence="11" id="KW-1278">Translocase</keyword>
<dbReference type="Proteomes" id="UP001418637">
    <property type="component" value="Unassembled WGS sequence"/>
</dbReference>
<keyword evidence="7 16" id="KW-0547">Nucleotide-binding</keyword>
<dbReference type="PANTHER" id="PTHR43520">
    <property type="entry name" value="ATP7, ISOFORM B"/>
    <property type="match status" value="1"/>
</dbReference>
<evidence type="ECO:0000256" key="13">
    <source>
        <dbReference type="ARBA" id="ARBA00023008"/>
    </source>
</evidence>
<dbReference type="SUPFAM" id="SSF81665">
    <property type="entry name" value="Calcium ATPase, transmembrane domain M"/>
    <property type="match status" value="1"/>
</dbReference>
<evidence type="ECO:0000256" key="9">
    <source>
        <dbReference type="ARBA" id="ARBA00022840"/>
    </source>
</evidence>
<dbReference type="Pfam" id="PF00122">
    <property type="entry name" value="E1-E2_ATPase"/>
    <property type="match status" value="1"/>
</dbReference>
<keyword evidence="15 16" id="KW-0472">Membrane</keyword>
<dbReference type="InterPro" id="IPR018303">
    <property type="entry name" value="ATPase_P-typ_P_site"/>
</dbReference>
<evidence type="ECO:0000256" key="16">
    <source>
        <dbReference type="RuleBase" id="RU362081"/>
    </source>
</evidence>
<dbReference type="SUPFAM" id="SSF56784">
    <property type="entry name" value="HAD-like"/>
    <property type="match status" value="1"/>
</dbReference>
<dbReference type="NCBIfam" id="TIGR01511">
    <property type="entry name" value="ATPase-IB1_Cu"/>
    <property type="match status" value="1"/>
</dbReference>
<dbReference type="CDD" id="cd00371">
    <property type="entry name" value="HMA"/>
    <property type="match status" value="2"/>
</dbReference>
<evidence type="ECO:0000256" key="6">
    <source>
        <dbReference type="ARBA" id="ARBA00022737"/>
    </source>
</evidence>
<organism evidence="18 19">
    <name type="scientific">Hohaiivirga grylli</name>
    <dbReference type="NCBI Taxonomy" id="3133970"/>
    <lineage>
        <taxon>Bacteria</taxon>
        <taxon>Pseudomonadati</taxon>
        <taxon>Pseudomonadota</taxon>
        <taxon>Alphaproteobacteria</taxon>
        <taxon>Hyphomicrobiales</taxon>
        <taxon>Methylobacteriaceae</taxon>
        <taxon>Hohaiivirga</taxon>
    </lineage>
</organism>
<dbReference type="Gene3D" id="3.40.1110.10">
    <property type="entry name" value="Calcium-transporting ATPase, cytoplasmic domain N"/>
    <property type="match status" value="1"/>
</dbReference>
<keyword evidence="14" id="KW-0406">Ion transport</keyword>
<dbReference type="SUPFAM" id="SSF81653">
    <property type="entry name" value="Calcium ATPase, transduction domain A"/>
    <property type="match status" value="1"/>
</dbReference>
<keyword evidence="4 16" id="KW-0812">Transmembrane</keyword>
<evidence type="ECO:0000256" key="2">
    <source>
        <dbReference type="ARBA" id="ARBA00006024"/>
    </source>
</evidence>
<name>A0ABV0BH70_9HYPH</name>
<keyword evidence="8" id="KW-0187">Copper transport</keyword>
<proteinExistence type="inferred from homology"/>
<comment type="subcellular location">
    <subcellularLocation>
        <location evidence="16">Cell membrane</location>
    </subcellularLocation>
    <subcellularLocation>
        <location evidence="1">Endomembrane system</location>
        <topology evidence="1">Multi-pass membrane protein</topology>
    </subcellularLocation>
</comment>
<sequence>MSQTEAATDHLSLNIEGMTCASCVRHVEKAIATVPGVVDVSVNLALEKADITTETGKVSADQIAQAVSDSGYTPVENQTVLLITGMTCAACVSRLEKVLSRVSGVTKASVNLANETATISYFGENLLPQLIDAVEAAGFEAREKPADQTGSPPLPTDSHEQNHLIIGAILSLPLVAPMLAMPFGIDWMLPGWLQFVLATPVQFWLGYRFYRGGWKALRNGVGNMDLLVALGTSAAYFLSLYTLLSSHGDHGHLYFESSAVVITLVLLGKYLEARAKRKTADAVRALLDLKPETVRVSRNGQEIEIPASEVILGDILLIRPGERVPTDAIIQEGASEFDESMLTGESLPVYRDIGEKIIGGSLNGSGFIQAKAAAIGSDTTLAKIIKLVEGAQSSKAPIQKLVDQIAAIFVPVVVAIAVLTFAIWFFLTGDVTQALMPAVAVLVIACPCALGLATPTAIIAGTGAAARAGILIKDAETLERATEVKAVAFDKTGTLTLGKPELVTLTSFTGDRAQNLGLMAALQSGSEHPLARAVLATAEAENISAEKAENVKAIAGRGVSGTINGQTYIIGNQRYLEENSIPFANLEKVTDNETKQGRTVSYLIANTTQPEVIALMAFADTPRPSAKSAIAKLHRKHISAVMVTGDNPDSARNIADDLGIDQVKANVLPEEKAEIIDSLKQQYGQVAMVGDGINDAPALATADLGIAMGSGTDVAIAAAGITLMRSDPSSVADALDIASRTRSKIRQNLFWAFIYNVAGIPLAALGLLNPVFAGAAMAASSVCVVSNALLLRRWKPEQGE</sequence>
<keyword evidence="5 16" id="KW-0479">Metal-binding</keyword>
<keyword evidence="12 16" id="KW-1133">Transmembrane helix</keyword>
<dbReference type="InterPro" id="IPR008250">
    <property type="entry name" value="ATPase_P-typ_transduc_dom_A_sf"/>
</dbReference>
<dbReference type="SFLD" id="SFLDG00002">
    <property type="entry name" value="C1.7:_P-type_atpase_like"/>
    <property type="match status" value="1"/>
</dbReference>
<feature type="transmembrane region" description="Helical" evidence="16">
    <location>
        <begin position="774"/>
        <end position="791"/>
    </location>
</feature>
<dbReference type="SFLD" id="SFLDS00003">
    <property type="entry name" value="Haloacid_Dehalogenase"/>
    <property type="match status" value="1"/>
</dbReference>
<dbReference type="InterPro" id="IPR023214">
    <property type="entry name" value="HAD_sf"/>
</dbReference>